<gene>
    <name evidence="3" type="ordered locus">Huta_0411</name>
</gene>
<dbReference type="KEGG" id="hut:Huta_0411"/>
<dbReference type="Proteomes" id="UP000002071">
    <property type="component" value="Chromosome"/>
</dbReference>
<dbReference type="SMART" id="SM00763">
    <property type="entry name" value="AAA_PrkA"/>
    <property type="match status" value="1"/>
</dbReference>
<dbReference type="STRING" id="519442.Huta_0411"/>
<accession>C7NRG1</accession>
<feature type="domain" description="PrkA AAA" evidence="2">
    <location>
        <begin position="37"/>
        <end position="478"/>
    </location>
</feature>
<name>C7NRG1_HALUD</name>
<keyword evidence="3" id="KW-0808">Transferase</keyword>
<dbReference type="InterPro" id="IPR010650">
    <property type="entry name" value="PrkA_C"/>
</dbReference>
<keyword evidence="4" id="KW-1185">Reference proteome</keyword>
<evidence type="ECO:0000259" key="2">
    <source>
        <dbReference type="SMART" id="SM00763"/>
    </source>
</evidence>
<dbReference type="PANTHER" id="PTHR30267:SF2">
    <property type="entry name" value="PROTEIN PRKA"/>
    <property type="match status" value="1"/>
</dbReference>
<dbReference type="OrthoDB" id="296642at2157"/>
<organism evidence="3 4">
    <name type="scientific">Halorhabdus utahensis (strain DSM 12940 / JCM 11049 / AX-2)</name>
    <dbReference type="NCBI Taxonomy" id="519442"/>
    <lineage>
        <taxon>Archaea</taxon>
        <taxon>Methanobacteriati</taxon>
        <taxon>Methanobacteriota</taxon>
        <taxon>Stenosarchaea group</taxon>
        <taxon>Halobacteria</taxon>
        <taxon>Halobacteriales</taxon>
        <taxon>Haloarculaceae</taxon>
        <taxon>Halorhabdus</taxon>
    </lineage>
</organism>
<evidence type="ECO:0000256" key="1">
    <source>
        <dbReference type="SAM" id="MobiDB-lite"/>
    </source>
</evidence>
<dbReference type="Pfam" id="PF06798">
    <property type="entry name" value="PrkA"/>
    <property type="match status" value="1"/>
</dbReference>
<dbReference type="AlphaFoldDB" id="C7NRG1"/>
<dbReference type="HOGENOM" id="CLU_361184_0_0_2"/>
<dbReference type="InterPro" id="IPR027417">
    <property type="entry name" value="P-loop_NTPase"/>
</dbReference>
<protein>
    <submittedName>
        <fullName evidence="3">Putative serine protein kinase, PrkA</fullName>
    </submittedName>
</protein>
<feature type="region of interest" description="Disordered" evidence="1">
    <location>
        <begin position="1"/>
        <end position="21"/>
    </location>
</feature>
<evidence type="ECO:0000313" key="3">
    <source>
        <dbReference type="EMBL" id="ACV10598.1"/>
    </source>
</evidence>
<dbReference type="GeneID" id="8382678"/>
<keyword evidence="3" id="KW-0418">Kinase</keyword>
<dbReference type="GO" id="GO:0004672">
    <property type="term" value="F:protein kinase activity"/>
    <property type="evidence" value="ECO:0007669"/>
    <property type="project" value="TreeGrafter"/>
</dbReference>
<dbReference type="eggNOG" id="arCOG02892">
    <property type="taxonomic scope" value="Archaea"/>
</dbReference>
<dbReference type="InterPro" id="IPR013153">
    <property type="entry name" value="Prk_AAA"/>
</dbReference>
<dbReference type="PANTHER" id="PTHR30267">
    <property type="entry name" value="PROTEIN KINASE PRKA"/>
    <property type="match status" value="1"/>
</dbReference>
<sequence>MSPERTDRGGTDRAGRDADSYVAAADRQLAETYEPPMSLESYVETILEEPHLAAGASTYLLDAIEAAGTRTVVEEGEERERYRFFDDPHNDGEHAILGNTDVLNGLVEDLRTIAARRGKAEKIIWLAGPTATGKSELKRCLINGLRAYSRTEEGRRYTVEWNASGADSTGSGLTYGDVPESDEEDWLESPVQTHPLAAFPREVRADLVADLNDRLGDHPDVTVETDLDPFSREAYEYLEEQYRRDGVDGLFSAVTDPRHLRVKNYVVDVGQGIGVLHAEDEGTPKERLVGSWMGGMLRELNSRGRKNPQAFSYDGVLSQGNGVLTVVEDAAQHADLLRKLLNVPDERSVKLDRGIEMDVDTQLLIISNPDLEAQLDQHAERGGSDPLKALKRRLDKHRFAYLTTLSLEAELLHRELTGETAVWTAGTYDELAERIREPVHVEVREAEGTTAVELAPHTIEGAALYDVVSRLSKTDLPDALDLVDKALLFDQGYLEEGNERVDADEFDFEDHAGDGERGIPVTFTRDVIADLLYADRERHHPDLDVESVLMPRDVLAAMAEGLSEAPVFGESEVETFEERVNQVRTHISTRQEADVLGAMLKEKRVERETVAEYVEAVYAWATDGRVENDRGEEVPPDPLTMRVFEVEHLGRFDESHYDGDEPGEAVRAFRNDKIVTAINRHAWESRDEGFAVEEFDPESIPVIESILGSHDWEAVRRTFEDFDPHQWADPPAGTETERVKERTIDVLVGDYGYSPASAELTSRYVLEEVAHRWD</sequence>
<dbReference type="RefSeq" id="WP_012795475.1">
    <property type="nucleotide sequence ID" value="NC_013158.1"/>
</dbReference>
<dbReference type="Pfam" id="PF08298">
    <property type="entry name" value="AAA_PrkA"/>
    <property type="match status" value="1"/>
</dbReference>
<feature type="compositionally biased region" description="Basic and acidic residues" evidence="1">
    <location>
        <begin position="1"/>
        <end position="19"/>
    </location>
</feature>
<evidence type="ECO:0000313" key="4">
    <source>
        <dbReference type="Proteomes" id="UP000002071"/>
    </source>
</evidence>
<proteinExistence type="predicted"/>
<dbReference type="SUPFAM" id="SSF52540">
    <property type="entry name" value="P-loop containing nucleoside triphosphate hydrolases"/>
    <property type="match status" value="1"/>
</dbReference>
<reference evidence="3 4" key="1">
    <citation type="journal article" date="2009" name="Stand. Genomic Sci.">
        <title>Complete genome sequence of Halorhabdus utahensis type strain (AX-2).</title>
        <authorList>
            <person name="Anderson I."/>
            <person name="Tindall B.J."/>
            <person name="Pomrenke H."/>
            <person name="Goker M."/>
            <person name="Lapidus A."/>
            <person name="Nolan M."/>
            <person name="Copeland A."/>
            <person name="Glavina Del Rio T."/>
            <person name="Chen F."/>
            <person name="Tice H."/>
            <person name="Cheng J.F."/>
            <person name="Lucas S."/>
            <person name="Chertkov O."/>
            <person name="Bruce D."/>
            <person name="Brettin T."/>
            <person name="Detter J.C."/>
            <person name="Han C."/>
            <person name="Goodwin L."/>
            <person name="Land M."/>
            <person name="Hauser L."/>
            <person name="Chang Y.J."/>
            <person name="Jeffries C.D."/>
            <person name="Pitluck S."/>
            <person name="Pati A."/>
            <person name="Mavromatis K."/>
            <person name="Ivanova N."/>
            <person name="Ovchinnikova G."/>
            <person name="Chen A."/>
            <person name="Palaniappan K."/>
            <person name="Chain P."/>
            <person name="Rohde M."/>
            <person name="Bristow J."/>
            <person name="Eisen J.A."/>
            <person name="Markowitz V."/>
            <person name="Hugenholtz P."/>
            <person name="Kyrpides N.C."/>
            <person name="Klenk H.P."/>
        </authorList>
    </citation>
    <scope>NUCLEOTIDE SEQUENCE [LARGE SCALE GENOMIC DNA]</scope>
    <source>
        <strain evidence="4">DSM 12940 / JCM 11049 / AX-2</strain>
    </source>
</reference>
<dbReference type="EMBL" id="CP001687">
    <property type="protein sequence ID" value="ACV10598.1"/>
    <property type="molecule type" value="Genomic_DNA"/>
</dbReference>